<keyword evidence="4" id="KW-1185">Reference proteome</keyword>
<feature type="transmembrane region" description="Helical" evidence="1">
    <location>
        <begin position="30"/>
        <end position="47"/>
    </location>
</feature>
<keyword evidence="1" id="KW-0812">Transmembrane</keyword>
<gene>
    <name evidence="3" type="ORF">CUNI_LOCUS8132</name>
</gene>
<feature type="non-terminal residue" evidence="3">
    <location>
        <position position="1"/>
    </location>
</feature>
<name>A0A8S3YZY5_9EUPU</name>
<keyword evidence="1" id="KW-1133">Transmembrane helix</keyword>
<feature type="transmembrane region" description="Helical" evidence="1">
    <location>
        <begin position="59"/>
        <end position="86"/>
    </location>
</feature>
<dbReference type="GO" id="GO:0016020">
    <property type="term" value="C:membrane"/>
    <property type="evidence" value="ECO:0007669"/>
    <property type="project" value="InterPro"/>
</dbReference>
<dbReference type="AlphaFoldDB" id="A0A8S3YZY5"/>
<comment type="caution">
    <text evidence="3">The sequence shown here is derived from an EMBL/GenBank/DDBJ whole genome shotgun (WGS) entry which is preliminary data.</text>
</comment>
<dbReference type="InterPro" id="IPR027272">
    <property type="entry name" value="Piezo"/>
</dbReference>
<reference evidence="3" key="1">
    <citation type="submission" date="2021-04" db="EMBL/GenBank/DDBJ databases">
        <authorList>
            <consortium name="Molecular Ecology Group"/>
        </authorList>
    </citation>
    <scope>NUCLEOTIDE SEQUENCE</scope>
</reference>
<dbReference type="Proteomes" id="UP000678393">
    <property type="component" value="Unassembled WGS sequence"/>
</dbReference>
<proteinExistence type="predicted"/>
<dbReference type="PANTHER" id="PTHR47049:SF2">
    <property type="entry name" value="PIEZO-TYPE MECHANOSENSITIVE ION CHANNEL HOMOLOG"/>
    <property type="match status" value="1"/>
</dbReference>
<feature type="transmembrane region" description="Helical" evidence="1">
    <location>
        <begin position="121"/>
        <end position="141"/>
    </location>
</feature>
<dbReference type="InterPro" id="IPR056769">
    <property type="entry name" value="Piezo_TM1-24"/>
</dbReference>
<dbReference type="Pfam" id="PF24871">
    <property type="entry name" value="Piezo_TM1-24"/>
    <property type="match status" value="2"/>
</dbReference>
<dbReference type="GO" id="GO:0008381">
    <property type="term" value="F:mechanosensitive monoatomic ion channel activity"/>
    <property type="evidence" value="ECO:0007669"/>
    <property type="project" value="InterPro"/>
</dbReference>
<evidence type="ECO:0000313" key="4">
    <source>
        <dbReference type="Proteomes" id="UP000678393"/>
    </source>
</evidence>
<evidence type="ECO:0000256" key="1">
    <source>
        <dbReference type="SAM" id="Phobius"/>
    </source>
</evidence>
<accession>A0A8S3YZY5</accession>
<sequence>MGAFELFFIAYFRVFLPLVLLTAIMIKISLVSFVYLVCLLIIPLLPTPSKRTMNGVTGLFLKCFIAVSFLPLLGHLIFQLVTWFLLESQGRFANFTSCTEDEKLLRQIGYQNLKGASLYNILRLTVPDVLIFFMSILTMVLSTRMRDLQVNTLVTPGSPLPGGEQSKNIYHRIQVLFEYLQNLMLLAAGIIAPSVYFVVVLICLTMWGCFKSVGSRYLLLQVLLLLYTGCHILLLHLYQFQFFQEAMPPASMLARLLGLPGIIQTKCNELSKILFYPNIKWSAAVNPVVLLFLYLIETININIWLHWVE</sequence>
<evidence type="ECO:0000313" key="3">
    <source>
        <dbReference type="EMBL" id="CAG5122574.1"/>
    </source>
</evidence>
<dbReference type="OrthoDB" id="303066at2759"/>
<feature type="domain" description="Piezo TM1-24" evidence="2">
    <location>
        <begin position="174"/>
        <end position="304"/>
    </location>
</feature>
<dbReference type="EMBL" id="CAJHNH020001324">
    <property type="protein sequence ID" value="CAG5122574.1"/>
    <property type="molecule type" value="Genomic_DNA"/>
</dbReference>
<feature type="domain" description="Piezo TM1-24" evidence="2">
    <location>
        <begin position="28"/>
        <end position="146"/>
    </location>
</feature>
<dbReference type="PANTHER" id="PTHR47049">
    <property type="entry name" value="PIEZO-TYPE MECHANOSENSITIVE ION CHANNEL HOMOLOG"/>
    <property type="match status" value="1"/>
</dbReference>
<feature type="transmembrane region" description="Helical" evidence="1">
    <location>
        <begin position="217"/>
        <end position="240"/>
    </location>
</feature>
<keyword evidence="1" id="KW-0472">Membrane</keyword>
<evidence type="ECO:0000259" key="2">
    <source>
        <dbReference type="Pfam" id="PF24871"/>
    </source>
</evidence>
<protein>
    <recommendedName>
        <fullName evidence="2">Piezo TM1-24 domain-containing protein</fullName>
    </recommendedName>
</protein>
<feature type="transmembrane region" description="Helical" evidence="1">
    <location>
        <begin position="284"/>
        <end position="307"/>
    </location>
</feature>
<feature type="transmembrane region" description="Helical" evidence="1">
    <location>
        <begin position="183"/>
        <end position="210"/>
    </location>
</feature>
<organism evidence="3 4">
    <name type="scientific">Candidula unifasciata</name>
    <dbReference type="NCBI Taxonomy" id="100452"/>
    <lineage>
        <taxon>Eukaryota</taxon>
        <taxon>Metazoa</taxon>
        <taxon>Spiralia</taxon>
        <taxon>Lophotrochozoa</taxon>
        <taxon>Mollusca</taxon>
        <taxon>Gastropoda</taxon>
        <taxon>Heterobranchia</taxon>
        <taxon>Euthyneura</taxon>
        <taxon>Panpulmonata</taxon>
        <taxon>Eupulmonata</taxon>
        <taxon>Stylommatophora</taxon>
        <taxon>Helicina</taxon>
        <taxon>Helicoidea</taxon>
        <taxon>Geomitridae</taxon>
        <taxon>Candidula</taxon>
    </lineage>
</organism>